<feature type="region of interest" description="Disordered" evidence="1">
    <location>
        <begin position="1"/>
        <end position="49"/>
    </location>
</feature>
<reference evidence="2 3" key="1">
    <citation type="submission" date="2017-06" db="EMBL/GenBank/DDBJ databases">
        <title>Genome Sequencing of the methanotroph Methylovulum psychrotolerants str. HV10-M2 isolated from a high-altitude environment.</title>
        <authorList>
            <person name="Mateos-Rivera A."/>
        </authorList>
    </citation>
    <scope>NUCLEOTIDE SEQUENCE [LARGE SCALE GENOMIC DNA]</scope>
    <source>
        <strain evidence="2 3">HV10_M2</strain>
    </source>
</reference>
<gene>
    <name evidence="2" type="ORF">CEK71_21130</name>
</gene>
<dbReference type="AlphaFoldDB" id="A0A1Z4C494"/>
<evidence type="ECO:0000256" key="1">
    <source>
        <dbReference type="SAM" id="MobiDB-lite"/>
    </source>
</evidence>
<evidence type="ECO:0000313" key="2">
    <source>
        <dbReference type="EMBL" id="ASF48362.1"/>
    </source>
</evidence>
<dbReference type="RefSeq" id="WP_088621231.1">
    <property type="nucleotide sequence ID" value="NZ_CP022129.1"/>
</dbReference>
<proteinExistence type="predicted"/>
<dbReference type="OrthoDB" id="10003432at2"/>
<protein>
    <submittedName>
        <fullName evidence="2">Uncharacterized protein</fullName>
    </submittedName>
</protein>
<organism evidence="2 3">
    <name type="scientific">Methylovulum psychrotolerans</name>
    <dbReference type="NCBI Taxonomy" id="1704499"/>
    <lineage>
        <taxon>Bacteria</taxon>
        <taxon>Pseudomonadati</taxon>
        <taxon>Pseudomonadota</taxon>
        <taxon>Gammaproteobacteria</taxon>
        <taxon>Methylococcales</taxon>
        <taxon>Methylococcaceae</taxon>
        <taxon>Methylovulum</taxon>
    </lineage>
</organism>
<keyword evidence="3" id="KW-1185">Reference proteome</keyword>
<evidence type="ECO:0000313" key="3">
    <source>
        <dbReference type="Proteomes" id="UP000197019"/>
    </source>
</evidence>
<feature type="compositionally biased region" description="Pro residues" evidence="1">
    <location>
        <begin position="29"/>
        <end position="41"/>
    </location>
</feature>
<feature type="compositionally biased region" description="Basic and acidic residues" evidence="1">
    <location>
        <begin position="1"/>
        <end position="11"/>
    </location>
</feature>
<dbReference type="KEGG" id="mpsy:CEK71_21130"/>
<accession>A0A1Z4C494</accession>
<dbReference type="EMBL" id="CP022129">
    <property type="protein sequence ID" value="ASF48362.1"/>
    <property type="molecule type" value="Genomic_DNA"/>
</dbReference>
<sequence>MKKRHDVDELAKQLTTAAATPLHKSTPVAAPPPEIIEPSAPPVQKKKQKSDAIPVFLRLPAAMYKHYDDIAIARTKETGRGVSVQQVIIEQLESVQ</sequence>
<name>A0A1Z4C494_9GAMM</name>
<dbReference type="Proteomes" id="UP000197019">
    <property type="component" value="Chromosome"/>
</dbReference>